<evidence type="ECO:0000313" key="2">
    <source>
        <dbReference type="EMBL" id="ABN66321.2"/>
    </source>
</evidence>
<dbReference type="OrthoDB" id="4065319at2759"/>
<dbReference type="KEGG" id="pic:PICST_31230"/>
<dbReference type="OMA" id="MEGYHKR"/>
<name>A3LSZ9_PICST</name>
<dbReference type="AlphaFoldDB" id="A3LSZ9"/>
<dbReference type="GO" id="GO:0000324">
    <property type="term" value="C:fungal-type vacuole"/>
    <property type="evidence" value="ECO:0007669"/>
    <property type="project" value="TreeGrafter"/>
</dbReference>
<dbReference type="STRING" id="322104.A3LSZ9"/>
<reference evidence="2 3" key="1">
    <citation type="journal article" date="2007" name="Nat. Biotechnol.">
        <title>Genome sequence of the lignocellulose-bioconverting and xylose-fermenting yeast Pichia stipitis.</title>
        <authorList>
            <person name="Jeffries T.W."/>
            <person name="Grigoriev I.V."/>
            <person name="Grimwood J."/>
            <person name="Laplaza J.M."/>
            <person name="Aerts A."/>
            <person name="Salamov A."/>
            <person name="Schmutz J."/>
            <person name="Lindquist E."/>
            <person name="Dehal P."/>
            <person name="Shapiro H."/>
            <person name="Jin Y.S."/>
            <person name="Passoth V."/>
            <person name="Richardson P.M."/>
        </authorList>
    </citation>
    <scope>NUCLEOTIDE SEQUENCE [LARGE SCALE GENOMIC DNA]</scope>
    <source>
        <strain evidence="3">ATCC 58785 / CBS 6054 / NBRC 10063 / NRRL Y-11545</strain>
    </source>
</reference>
<dbReference type="Proteomes" id="UP000002258">
    <property type="component" value="Chromosome 4"/>
</dbReference>
<keyword evidence="3" id="KW-1185">Reference proteome</keyword>
<accession>A3LSZ9</accession>
<dbReference type="EMBL" id="CP000498">
    <property type="protein sequence ID" value="ABN66321.2"/>
    <property type="molecule type" value="Genomic_DNA"/>
</dbReference>
<protein>
    <recommendedName>
        <fullName evidence="4">Vacuolar membrane protein</fullName>
    </recommendedName>
</protein>
<dbReference type="RefSeq" id="XP_001384350.2">
    <property type="nucleotide sequence ID" value="XM_001384313.1"/>
</dbReference>
<keyword evidence="1" id="KW-1133">Transmembrane helix</keyword>
<keyword evidence="1" id="KW-0812">Transmembrane</keyword>
<dbReference type="PANTHER" id="PTHR36089">
    <property type="entry name" value="CHITIN SYNTHASE 3 COMPLEX PROTEIN CSI2-RELATED"/>
    <property type="match status" value="1"/>
</dbReference>
<evidence type="ECO:0000256" key="1">
    <source>
        <dbReference type="SAM" id="Phobius"/>
    </source>
</evidence>
<dbReference type="FunCoup" id="A3LSZ9">
    <property type="interactions" value="75"/>
</dbReference>
<dbReference type="GO" id="GO:0005935">
    <property type="term" value="C:cellular bud neck"/>
    <property type="evidence" value="ECO:0007669"/>
    <property type="project" value="TreeGrafter"/>
</dbReference>
<feature type="transmembrane region" description="Helical" evidence="1">
    <location>
        <begin position="37"/>
        <end position="59"/>
    </location>
</feature>
<dbReference type="InterPro" id="IPR051009">
    <property type="entry name" value="PRM"/>
</dbReference>
<organism evidence="2 3">
    <name type="scientific">Scheffersomyces stipitis (strain ATCC 58785 / CBS 6054 / NBRC 10063 / NRRL Y-11545)</name>
    <name type="common">Yeast</name>
    <name type="synonym">Pichia stipitis</name>
    <dbReference type="NCBI Taxonomy" id="322104"/>
    <lineage>
        <taxon>Eukaryota</taxon>
        <taxon>Fungi</taxon>
        <taxon>Dikarya</taxon>
        <taxon>Ascomycota</taxon>
        <taxon>Saccharomycotina</taxon>
        <taxon>Pichiomycetes</taxon>
        <taxon>Debaryomycetaceae</taxon>
        <taxon>Scheffersomyces</taxon>
    </lineage>
</organism>
<sequence length="269" mass="28223">MPSLTSSTSSFTTPVMTVPASGNNPYILRQENPSGTVFIAVGACVGAIFLGFILYHLIVSFTASRLAKKTMASEKQLYATYQNNNGSAYGFGPDGSTGTTLNYNSEYQPSVAKLPLLTPSKSVLGSLGGGMGYSFGGSQLGDTSTIYQSEAAGPTTKHDMTKMFISPTAEVMQHKRVKSSSYGGSVTNLSFAGASTTNLVPGQGTNRNSFYGISEANNSDYSVLLGHSRAGPLLSSPGMPAAEGPSAPRKTIPSMYLEDLMDNKSTHDM</sequence>
<dbReference type="PANTHER" id="PTHR36089:SF1">
    <property type="entry name" value="CHITIN SYNTHASE 3 COMPLEX PROTEIN CSI2-RELATED"/>
    <property type="match status" value="1"/>
</dbReference>
<gene>
    <name evidence="2" type="ORF">PICST_31230</name>
</gene>
<keyword evidence="1" id="KW-0472">Membrane</keyword>
<dbReference type="InParanoid" id="A3LSZ9"/>
<evidence type="ECO:0008006" key="4">
    <source>
        <dbReference type="Google" id="ProtNLM"/>
    </source>
</evidence>
<evidence type="ECO:0000313" key="3">
    <source>
        <dbReference type="Proteomes" id="UP000002258"/>
    </source>
</evidence>
<dbReference type="HOGENOM" id="CLU_933823_0_0_1"/>
<dbReference type="eggNOG" id="ENOG502S625">
    <property type="taxonomic scope" value="Eukaryota"/>
</dbReference>
<dbReference type="GeneID" id="4839016"/>
<proteinExistence type="predicted"/>